<evidence type="ECO:0000313" key="2">
    <source>
        <dbReference type="EMBL" id="MEQ2273244.1"/>
    </source>
</evidence>
<proteinExistence type="predicted"/>
<gene>
    <name evidence="2" type="ORF">XENORESO_001623</name>
</gene>
<accession>A0ABV0WUU9</accession>
<dbReference type="InterPro" id="IPR028042">
    <property type="entry name" value="DUF4639"/>
</dbReference>
<dbReference type="EMBL" id="JAHRIM010071334">
    <property type="protein sequence ID" value="MEQ2273244.1"/>
    <property type="molecule type" value="Genomic_DNA"/>
</dbReference>
<protein>
    <submittedName>
        <fullName evidence="2">Uncharacterized protein</fullName>
    </submittedName>
</protein>
<dbReference type="PANTHER" id="PTHR34438">
    <property type="entry name" value="SI:DKEY-97L20.6"/>
    <property type="match status" value="1"/>
</dbReference>
<keyword evidence="3" id="KW-1185">Reference proteome</keyword>
<dbReference type="Pfam" id="PF15479">
    <property type="entry name" value="DUF4639"/>
    <property type="match status" value="1"/>
</dbReference>
<evidence type="ECO:0000313" key="3">
    <source>
        <dbReference type="Proteomes" id="UP001444071"/>
    </source>
</evidence>
<feature type="compositionally biased region" description="Basic and acidic residues" evidence="1">
    <location>
        <begin position="27"/>
        <end position="38"/>
    </location>
</feature>
<name>A0ABV0WUU9_9TELE</name>
<evidence type="ECO:0000256" key="1">
    <source>
        <dbReference type="SAM" id="MobiDB-lite"/>
    </source>
</evidence>
<sequence length="173" mass="19127">MSTSAPKTKLDKQKGKSAVKEIPPSEPPKHDDEEPKQEKEELLICGVSCSKWNTMLIQEEGDEIVGGIMDELMCKVMDACYKSDMKEQLIPYTVSWAKSYLTKTVKSQILCLDEGEGPEELCGTEDHEPMPSVPDCCAQGCVPTVRAGCQHPWTSHQLSNTLVPKGNLDKDSQ</sequence>
<organism evidence="2 3">
    <name type="scientific">Xenotaenia resolanae</name>
    <dbReference type="NCBI Taxonomy" id="208358"/>
    <lineage>
        <taxon>Eukaryota</taxon>
        <taxon>Metazoa</taxon>
        <taxon>Chordata</taxon>
        <taxon>Craniata</taxon>
        <taxon>Vertebrata</taxon>
        <taxon>Euteleostomi</taxon>
        <taxon>Actinopterygii</taxon>
        <taxon>Neopterygii</taxon>
        <taxon>Teleostei</taxon>
        <taxon>Neoteleostei</taxon>
        <taxon>Acanthomorphata</taxon>
        <taxon>Ovalentaria</taxon>
        <taxon>Atherinomorphae</taxon>
        <taxon>Cyprinodontiformes</taxon>
        <taxon>Goodeidae</taxon>
        <taxon>Xenotaenia</taxon>
    </lineage>
</organism>
<comment type="caution">
    <text evidence="2">The sequence shown here is derived from an EMBL/GenBank/DDBJ whole genome shotgun (WGS) entry which is preliminary data.</text>
</comment>
<feature type="region of interest" description="Disordered" evidence="1">
    <location>
        <begin position="1"/>
        <end position="38"/>
    </location>
</feature>
<dbReference type="PANTHER" id="PTHR34438:SF1">
    <property type="entry name" value="CHROMOSOME 2 OPEN READING FRAME 81"/>
    <property type="match status" value="1"/>
</dbReference>
<dbReference type="Proteomes" id="UP001444071">
    <property type="component" value="Unassembled WGS sequence"/>
</dbReference>
<reference evidence="2 3" key="1">
    <citation type="submission" date="2021-06" db="EMBL/GenBank/DDBJ databases">
        <authorList>
            <person name="Palmer J.M."/>
        </authorList>
    </citation>
    <scope>NUCLEOTIDE SEQUENCE [LARGE SCALE GENOMIC DNA]</scope>
    <source>
        <strain evidence="2 3">XR_2019</strain>
        <tissue evidence="2">Muscle</tissue>
    </source>
</reference>